<evidence type="ECO:0000313" key="3">
    <source>
        <dbReference type="EMBL" id="MBC2601226.1"/>
    </source>
</evidence>
<dbReference type="SUPFAM" id="SSF69304">
    <property type="entry name" value="Tricorn protease N-terminal domain"/>
    <property type="match status" value="1"/>
</dbReference>
<dbReference type="InterPro" id="IPR011042">
    <property type="entry name" value="6-blade_b-propeller_TolB-like"/>
</dbReference>
<evidence type="ECO:0000256" key="2">
    <source>
        <dbReference type="SAM" id="SignalP"/>
    </source>
</evidence>
<organism evidence="3 4">
    <name type="scientific">Puniceicoccus vermicola</name>
    <dbReference type="NCBI Taxonomy" id="388746"/>
    <lineage>
        <taxon>Bacteria</taxon>
        <taxon>Pseudomonadati</taxon>
        <taxon>Verrucomicrobiota</taxon>
        <taxon>Opitutia</taxon>
        <taxon>Puniceicoccales</taxon>
        <taxon>Puniceicoccaceae</taxon>
        <taxon>Puniceicoccus</taxon>
    </lineage>
</organism>
<dbReference type="PANTHER" id="PTHR36842">
    <property type="entry name" value="PROTEIN TOLB HOMOLOG"/>
    <property type="match status" value="1"/>
</dbReference>
<comment type="caution">
    <text evidence="3">The sequence shown here is derived from an EMBL/GenBank/DDBJ whole genome shotgun (WGS) entry which is preliminary data.</text>
</comment>
<dbReference type="InterPro" id="IPR011659">
    <property type="entry name" value="WD40"/>
</dbReference>
<dbReference type="AlphaFoldDB" id="A0A7X1AWD4"/>
<feature type="chain" id="PRO_5030914866" evidence="2">
    <location>
        <begin position="20"/>
        <end position="394"/>
    </location>
</feature>
<evidence type="ECO:0000313" key="4">
    <source>
        <dbReference type="Proteomes" id="UP000525652"/>
    </source>
</evidence>
<comment type="similarity">
    <text evidence="1">Belongs to the TolB family.</text>
</comment>
<evidence type="ECO:0000256" key="1">
    <source>
        <dbReference type="ARBA" id="ARBA00009820"/>
    </source>
</evidence>
<sequence length="394" mass="42397">MRVLGFLLLSTLFCGLLPAQSPTQLRDIIRTGQKSELTISVQSSDPMVGALAKRAFQLHGAFRVVAGDADVSLQLRTSGNDTVLFGAQTGRTNFNGTATGSDKLEAAAMACDDVVERLLGIPGFFAGQLALVGERNGKKEIFVGDLFFQKMRQVTNGKQNSLSPRQSPDGKKLLYTTYAPTGFPDIYEYTIASGRSTPFATYKGTNTGATYSPDGSRVAMILSSSGNAELYVSGANGRYPKRLTNNRSLEASPTWSPDGRKIVFTSDQMGKPQLYGIASTGGSMSRLPTNISGYCSEPAWNPRNDRLIAFTAAESGGFQLALYDTGSGKSKFLTTRSGDAIEPAWLNDGRHLIFTAREGGNTRLYILDTETGSSAPLHSQRFGNSSQPNFVMPR</sequence>
<dbReference type="Gene3D" id="2.120.10.30">
    <property type="entry name" value="TolB, C-terminal domain"/>
    <property type="match status" value="1"/>
</dbReference>
<feature type="signal peptide" evidence="2">
    <location>
        <begin position="1"/>
        <end position="19"/>
    </location>
</feature>
<keyword evidence="4" id="KW-1185">Reference proteome</keyword>
<keyword evidence="2" id="KW-0732">Signal</keyword>
<proteinExistence type="inferred from homology"/>
<dbReference type="Pfam" id="PF07676">
    <property type="entry name" value="PD40"/>
    <property type="match status" value="4"/>
</dbReference>
<gene>
    <name evidence="3" type="ORF">H5P30_05495</name>
</gene>
<name>A0A7X1AWD4_9BACT</name>
<accession>A0A7X1AWD4</accession>
<dbReference type="RefSeq" id="WP_185691950.1">
    <property type="nucleotide sequence ID" value="NZ_JACHVA010000047.1"/>
</dbReference>
<dbReference type="EMBL" id="JACHVA010000047">
    <property type="protein sequence ID" value="MBC2601226.1"/>
    <property type="molecule type" value="Genomic_DNA"/>
</dbReference>
<dbReference type="PANTHER" id="PTHR36842:SF1">
    <property type="entry name" value="PROTEIN TOLB"/>
    <property type="match status" value="1"/>
</dbReference>
<dbReference type="Proteomes" id="UP000525652">
    <property type="component" value="Unassembled WGS sequence"/>
</dbReference>
<reference evidence="3 4" key="1">
    <citation type="submission" date="2020-07" db="EMBL/GenBank/DDBJ databases">
        <authorList>
            <person name="Feng X."/>
        </authorList>
    </citation>
    <scope>NUCLEOTIDE SEQUENCE [LARGE SCALE GENOMIC DNA]</scope>
    <source>
        <strain evidence="3 4">JCM14086</strain>
    </source>
</reference>
<protein>
    <submittedName>
        <fullName evidence="3">PD40 domain-containing protein</fullName>
    </submittedName>
</protein>